<dbReference type="AlphaFoldDB" id="A0A0F8ZSS7"/>
<protein>
    <submittedName>
        <fullName evidence="1">Uncharacterized protein</fullName>
    </submittedName>
</protein>
<dbReference type="EMBL" id="LAZR01046272">
    <property type="protein sequence ID" value="KKK96922.1"/>
    <property type="molecule type" value="Genomic_DNA"/>
</dbReference>
<sequence length="62" mass="6699">MKALWADMVAEKAQSGLVVTTSVLAPGAEKVCIARAYPIEQATKETIRTWVTAMRSPYAGVM</sequence>
<name>A0A0F8ZSS7_9ZZZZ</name>
<proteinExistence type="predicted"/>
<gene>
    <name evidence="1" type="ORF">LCGC14_2657890</name>
</gene>
<reference evidence="1" key="1">
    <citation type="journal article" date="2015" name="Nature">
        <title>Complex archaea that bridge the gap between prokaryotes and eukaryotes.</title>
        <authorList>
            <person name="Spang A."/>
            <person name="Saw J.H."/>
            <person name="Jorgensen S.L."/>
            <person name="Zaremba-Niedzwiedzka K."/>
            <person name="Martijn J."/>
            <person name="Lind A.E."/>
            <person name="van Eijk R."/>
            <person name="Schleper C."/>
            <person name="Guy L."/>
            <person name="Ettema T.J."/>
        </authorList>
    </citation>
    <scope>NUCLEOTIDE SEQUENCE</scope>
</reference>
<evidence type="ECO:0000313" key="1">
    <source>
        <dbReference type="EMBL" id="KKK96922.1"/>
    </source>
</evidence>
<feature type="non-terminal residue" evidence="1">
    <location>
        <position position="62"/>
    </location>
</feature>
<organism evidence="1">
    <name type="scientific">marine sediment metagenome</name>
    <dbReference type="NCBI Taxonomy" id="412755"/>
    <lineage>
        <taxon>unclassified sequences</taxon>
        <taxon>metagenomes</taxon>
        <taxon>ecological metagenomes</taxon>
    </lineage>
</organism>
<accession>A0A0F8ZSS7</accession>
<comment type="caution">
    <text evidence="1">The sequence shown here is derived from an EMBL/GenBank/DDBJ whole genome shotgun (WGS) entry which is preliminary data.</text>
</comment>